<dbReference type="GO" id="GO:0019740">
    <property type="term" value="P:nitrogen utilization"/>
    <property type="evidence" value="ECO:0007669"/>
    <property type="project" value="UniProtKB-UniRule"/>
</dbReference>
<comment type="function">
    <text evidence="2">Involved in pyrimidine catabolism. May facilitate the hydrolysis of carbamate, a reaction that can also occur spontaneously.</text>
</comment>
<dbReference type="InterPro" id="IPR029058">
    <property type="entry name" value="AB_hydrolase_fold"/>
</dbReference>
<comment type="catalytic activity">
    <reaction evidence="2">
        <text>carbamate + 2 H(+) = NH4(+) + CO2</text>
        <dbReference type="Rhea" id="RHEA:15649"/>
        <dbReference type="ChEBI" id="CHEBI:13941"/>
        <dbReference type="ChEBI" id="CHEBI:15378"/>
        <dbReference type="ChEBI" id="CHEBI:16526"/>
        <dbReference type="ChEBI" id="CHEBI:28938"/>
    </reaction>
</comment>
<accession>A0A2T5G333</accession>
<dbReference type="OrthoDB" id="9801400at2"/>
<dbReference type="EC" id="3.5.1.-" evidence="2"/>
<dbReference type="PRINTS" id="PR00111">
    <property type="entry name" value="ABHYDROLASE"/>
</dbReference>
<comment type="similarity">
    <text evidence="2">Belongs to the AB hydrolase superfamily. Hydrolase RutD family.</text>
</comment>
<evidence type="ECO:0000256" key="1">
    <source>
        <dbReference type="ARBA" id="ARBA00022801"/>
    </source>
</evidence>
<reference evidence="4 5" key="1">
    <citation type="submission" date="2017-09" db="EMBL/GenBank/DDBJ databases">
        <title>Sphingomonas panjinensis sp.nov., isolated from oil-contaminated soil.</title>
        <authorList>
            <person name="Wang L."/>
            <person name="Chen L."/>
        </authorList>
    </citation>
    <scope>NUCLEOTIDE SEQUENCE [LARGE SCALE GENOMIC DNA]</scope>
    <source>
        <strain evidence="4 5">FW-11</strain>
    </source>
</reference>
<dbReference type="HAMAP" id="MF_00832">
    <property type="entry name" value="RutD"/>
    <property type="match status" value="1"/>
</dbReference>
<evidence type="ECO:0000313" key="5">
    <source>
        <dbReference type="Proteomes" id="UP000244162"/>
    </source>
</evidence>
<sequence length="263" mass="27993">MGCRDTHAATLILSSGLGGSANYWAPNVTELGKRYRLLLYDHRGTGRSAPHLPAPCTVDGMAADIITLMDGLDIDRAHLVGHAAGGLMGLSIALDMPERLTSLVVVNGWAKADPHFLRCFETRLALLRDSGPRAYLRAQPIFLYPAPWISANSDRLDAEEKVHLAHFPPIDTIERRIAALAAFDISDRLDQIGVPLLALAAADDMLVPAPCSARLAAAVPGAALATMPGGGHACNVTKPAMFDSLVLDFLARSERRSMSALAG</sequence>
<evidence type="ECO:0000256" key="2">
    <source>
        <dbReference type="HAMAP-Rule" id="MF_00832"/>
    </source>
</evidence>
<dbReference type="GO" id="GO:0006212">
    <property type="term" value="P:uracil catabolic process"/>
    <property type="evidence" value="ECO:0007669"/>
    <property type="project" value="UniProtKB-UniRule"/>
</dbReference>
<dbReference type="AlphaFoldDB" id="A0A2T5G333"/>
<dbReference type="InterPro" id="IPR019913">
    <property type="entry name" value="Pyrimidine_utilisation_RutD"/>
</dbReference>
<dbReference type="Pfam" id="PF00561">
    <property type="entry name" value="Abhydrolase_1"/>
    <property type="match status" value="1"/>
</dbReference>
<protein>
    <recommendedName>
        <fullName evidence="2">Putative carbamate hydrolase RutD</fullName>
        <ecNumber evidence="2">3.5.1.-</ecNumber>
    </recommendedName>
    <alternativeName>
        <fullName evidence="2">Aminohydrolase</fullName>
    </alternativeName>
</protein>
<dbReference type="GO" id="GO:0016811">
    <property type="term" value="F:hydrolase activity, acting on carbon-nitrogen (but not peptide) bonds, in linear amides"/>
    <property type="evidence" value="ECO:0007669"/>
    <property type="project" value="InterPro"/>
</dbReference>
<keyword evidence="5" id="KW-1185">Reference proteome</keyword>
<dbReference type="Proteomes" id="UP000244162">
    <property type="component" value="Unassembled WGS sequence"/>
</dbReference>
<proteinExistence type="inferred from homology"/>
<comment type="caution">
    <text evidence="4">The sequence shown here is derived from an EMBL/GenBank/DDBJ whole genome shotgun (WGS) entry which is preliminary data.</text>
</comment>
<dbReference type="NCBIfam" id="TIGR03611">
    <property type="entry name" value="RutD"/>
    <property type="match status" value="1"/>
</dbReference>
<name>A0A2T5G333_9SPHN</name>
<keyword evidence="1 2" id="KW-0378">Hydrolase</keyword>
<dbReference type="PANTHER" id="PTHR43433:SF5">
    <property type="entry name" value="AB HYDROLASE-1 DOMAIN-CONTAINING PROTEIN"/>
    <property type="match status" value="1"/>
</dbReference>
<dbReference type="PANTHER" id="PTHR43433">
    <property type="entry name" value="HYDROLASE, ALPHA/BETA FOLD FAMILY PROTEIN"/>
    <property type="match status" value="1"/>
</dbReference>
<gene>
    <name evidence="2 4" type="primary">rutD</name>
    <name evidence="4" type="ORF">CLG96_02790</name>
</gene>
<dbReference type="InterPro" id="IPR050471">
    <property type="entry name" value="AB_hydrolase"/>
</dbReference>
<dbReference type="InterPro" id="IPR000073">
    <property type="entry name" value="AB_hydrolase_1"/>
</dbReference>
<dbReference type="Gene3D" id="3.40.50.1820">
    <property type="entry name" value="alpha/beta hydrolase"/>
    <property type="match status" value="1"/>
</dbReference>
<feature type="domain" description="AB hydrolase-1" evidence="3">
    <location>
        <begin position="10"/>
        <end position="238"/>
    </location>
</feature>
<organism evidence="4 5">
    <name type="scientific">Sphingomonas oleivorans</name>
    <dbReference type="NCBI Taxonomy" id="1735121"/>
    <lineage>
        <taxon>Bacteria</taxon>
        <taxon>Pseudomonadati</taxon>
        <taxon>Pseudomonadota</taxon>
        <taxon>Alphaproteobacteria</taxon>
        <taxon>Sphingomonadales</taxon>
        <taxon>Sphingomonadaceae</taxon>
        <taxon>Sphingomonas</taxon>
    </lineage>
</organism>
<dbReference type="SUPFAM" id="SSF53474">
    <property type="entry name" value="alpha/beta-Hydrolases"/>
    <property type="match status" value="1"/>
</dbReference>
<evidence type="ECO:0000259" key="3">
    <source>
        <dbReference type="Pfam" id="PF00561"/>
    </source>
</evidence>
<dbReference type="EMBL" id="NWBU01000004">
    <property type="protein sequence ID" value="PTQ13563.1"/>
    <property type="molecule type" value="Genomic_DNA"/>
</dbReference>
<evidence type="ECO:0000313" key="4">
    <source>
        <dbReference type="EMBL" id="PTQ13563.1"/>
    </source>
</evidence>